<dbReference type="Proteomes" id="UP000838412">
    <property type="component" value="Chromosome 11"/>
</dbReference>
<evidence type="ECO:0000313" key="12">
    <source>
        <dbReference type="EMBL" id="CAH1240328.1"/>
    </source>
</evidence>
<reference evidence="12" key="1">
    <citation type="submission" date="2022-01" db="EMBL/GenBank/DDBJ databases">
        <authorList>
            <person name="Braso-Vives M."/>
        </authorList>
    </citation>
    <scope>NUCLEOTIDE SEQUENCE</scope>
</reference>
<evidence type="ECO:0000313" key="13">
    <source>
        <dbReference type="Proteomes" id="UP000838412"/>
    </source>
</evidence>
<dbReference type="GO" id="GO:0003828">
    <property type="term" value="F:alpha-N-acetylneuraminate alpha-2,8-sialyltransferase activity"/>
    <property type="evidence" value="ECO:0007669"/>
    <property type="project" value="TreeGrafter"/>
</dbReference>
<keyword evidence="13" id="KW-1185">Reference proteome</keyword>
<accession>A0A8J9VT58</accession>
<evidence type="ECO:0000256" key="10">
    <source>
        <dbReference type="ARBA" id="ARBA00023180"/>
    </source>
</evidence>
<evidence type="ECO:0000256" key="4">
    <source>
        <dbReference type="ARBA" id="ARBA00022679"/>
    </source>
</evidence>
<evidence type="ECO:0000256" key="5">
    <source>
        <dbReference type="ARBA" id="ARBA00022692"/>
    </source>
</evidence>
<keyword evidence="10" id="KW-0325">Glycoprotein</keyword>
<evidence type="ECO:0000256" key="2">
    <source>
        <dbReference type="ARBA" id="ARBA00006003"/>
    </source>
</evidence>
<organism evidence="12 13">
    <name type="scientific">Branchiostoma lanceolatum</name>
    <name type="common">Common lancelet</name>
    <name type="synonym">Amphioxus lanceolatum</name>
    <dbReference type="NCBI Taxonomy" id="7740"/>
    <lineage>
        <taxon>Eukaryota</taxon>
        <taxon>Metazoa</taxon>
        <taxon>Chordata</taxon>
        <taxon>Cephalochordata</taxon>
        <taxon>Leptocardii</taxon>
        <taxon>Amphioxiformes</taxon>
        <taxon>Branchiostomatidae</taxon>
        <taxon>Branchiostoma</taxon>
    </lineage>
</organism>
<dbReference type="PANTHER" id="PTHR11987:SF53">
    <property type="entry name" value="ALPHA-2,8-SIALYLTRANSFERASE 8F-LIKE"/>
    <property type="match status" value="1"/>
</dbReference>
<evidence type="ECO:0000256" key="1">
    <source>
        <dbReference type="ARBA" id="ARBA00004323"/>
    </source>
</evidence>
<dbReference type="Pfam" id="PF00777">
    <property type="entry name" value="Glyco_transf_29"/>
    <property type="match status" value="2"/>
</dbReference>
<dbReference type="AlphaFoldDB" id="A0A8J9VT58"/>
<dbReference type="InterPro" id="IPR050943">
    <property type="entry name" value="Glycosyltr_29_Sialyltrsf"/>
</dbReference>
<evidence type="ECO:0000256" key="6">
    <source>
        <dbReference type="ARBA" id="ARBA00022968"/>
    </source>
</evidence>
<dbReference type="Gene3D" id="3.90.1480.20">
    <property type="entry name" value="Glycosyl transferase family 29"/>
    <property type="match status" value="2"/>
</dbReference>
<name>A0A8J9VT58_BRALA</name>
<sequence>MLLERQNTSHDTARRYQQLWKNVFLLLVMFSVTPVLILLLTTDIIRTAAVSIGPAYFNTITMDEWGNIAEETAHACTSYGQNSCMLANGHDSRRFSTCAIVGSGDILTGSLCGTDIDANDYVIRFNLAPTVGYQQDLARTSNISITLEYIEAHHLAAKIIMKIFPRYDRDFDSYVTTGLIGVVVATTLCDKITLYGFYPFDTHPITGRKLSYHYYLNIDGNLAEPNKKIHDYKTEYKLLRALEKRRLLTLVNKPCQRQEVEENSDTL</sequence>
<keyword evidence="7 11" id="KW-1133">Transmembrane helix</keyword>
<gene>
    <name evidence="12" type="primary">ST8SIA6</name>
    <name evidence="12" type="ORF">BLAG_LOCUS4318</name>
</gene>
<dbReference type="InterPro" id="IPR001675">
    <property type="entry name" value="Glyco_trans_29"/>
</dbReference>
<dbReference type="GO" id="GO:0000139">
    <property type="term" value="C:Golgi membrane"/>
    <property type="evidence" value="ECO:0007669"/>
    <property type="project" value="UniProtKB-SubCell"/>
</dbReference>
<dbReference type="InterPro" id="IPR038578">
    <property type="entry name" value="GT29-like_sf"/>
</dbReference>
<protein>
    <submittedName>
        <fullName evidence="12">ST8SIA6 protein</fullName>
    </submittedName>
</protein>
<evidence type="ECO:0000256" key="11">
    <source>
        <dbReference type="SAM" id="Phobius"/>
    </source>
</evidence>
<dbReference type="GO" id="GO:0009311">
    <property type="term" value="P:oligosaccharide metabolic process"/>
    <property type="evidence" value="ECO:0007669"/>
    <property type="project" value="TreeGrafter"/>
</dbReference>
<dbReference type="PANTHER" id="PTHR11987">
    <property type="entry name" value="ALPHA-2,8-SIALYLTRANSFERASE"/>
    <property type="match status" value="1"/>
</dbReference>
<dbReference type="EMBL" id="OV696696">
    <property type="protein sequence ID" value="CAH1240328.1"/>
    <property type="molecule type" value="Genomic_DNA"/>
</dbReference>
<evidence type="ECO:0000256" key="7">
    <source>
        <dbReference type="ARBA" id="ARBA00022989"/>
    </source>
</evidence>
<comment type="subcellular location">
    <subcellularLocation>
        <location evidence="1">Golgi apparatus membrane</location>
        <topology evidence="1">Single-pass type II membrane protein</topology>
    </subcellularLocation>
</comment>
<evidence type="ECO:0000256" key="8">
    <source>
        <dbReference type="ARBA" id="ARBA00023034"/>
    </source>
</evidence>
<comment type="similarity">
    <text evidence="2">Belongs to the glycosyltransferase 29 family.</text>
</comment>
<feature type="transmembrane region" description="Helical" evidence="11">
    <location>
        <begin position="23"/>
        <end position="41"/>
    </location>
</feature>
<evidence type="ECO:0000256" key="3">
    <source>
        <dbReference type="ARBA" id="ARBA00022676"/>
    </source>
</evidence>
<keyword evidence="3" id="KW-0328">Glycosyltransferase</keyword>
<keyword evidence="4" id="KW-0808">Transferase</keyword>
<keyword evidence="9 11" id="KW-0472">Membrane</keyword>
<keyword evidence="6" id="KW-0735">Signal-anchor</keyword>
<proteinExistence type="inferred from homology"/>
<keyword evidence="8" id="KW-0333">Golgi apparatus</keyword>
<evidence type="ECO:0000256" key="9">
    <source>
        <dbReference type="ARBA" id="ARBA00023136"/>
    </source>
</evidence>
<dbReference type="OrthoDB" id="10383398at2759"/>
<keyword evidence="5 11" id="KW-0812">Transmembrane</keyword>
<dbReference type="GO" id="GO:0006491">
    <property type="term" value="P:N-glycan processing"/>
    <property type="evidence" value="ECO:0007669"/>
    <property type="project" value="TreeGrafter"/>
</dbReference>